<dbReference type="Proteomes" id="UP001152797">
    <property type="component" value="Unassembled WGS sequence"/>
</dbReference>
<reference evidence="2 3" key="2">
    <citation type="submission" date="2024-05" db="EMBL/GenBank/DDBJ databases">
        <authorList>
            <person name="Chen Y."/>
            <person name="Shah S."/>
            <person name="Dougan E. K."/>
            <person name="Thang M."/>
            <person name="Chan C."/>
        </authorList>
    </citation>
    <scope>NUCLEOTIDE SEQUENCE [LARGE SCALE GENOMIC DNA]</scope>
</reference>
<evidence type="ECO:0000313" key="1">
    <source>
        <dbReference type="EMBL" id="CAI4001664.1"/>
    </source>
</evidence>
<keyword evidence="3" id="KW-1185">Reference proteome</keyword>
<organism evidence="1">
    <name type="scientific">Cladocopium goreaui</name>
    <dbReference type="NCBI Taxonomy" id="2562237"/>
    <lineage>
        <taxon>Eukaryota</taxon>
        <taxon>Sar</taxon>
        <taxon>Alveolata</taxon>
        <taxon>Dinophyceae</taxon>
        <taxon>Suessiales</taxon>
        <taxon>Symbiodiniaceae</taxon>
        <taxon>Cladocopium</taxon>
    </lineage>
</organism>
<gene>
    <name evidence="1" type="ORF">C1SCF055_LOCUS27689</name>
</gene>
<dbReference type="EMBL" id="CAMXCT020002979">
    <property type="protein sequence ID" value="CAL1155039.1"/>
    <property type="molecule type" value="Genomic_DNA"/>
</dbReference>
<evidence type="ECO:0000313" key="3">
    <source>
        <dbReference type="Proteomes" id="UP001152797"/>
    </source>
</evidence>
<dbReference type="OrthoDB" id="193865at2759"/>
<protein>
    <submittedName>
        <fullName evidence="1">Uncharacterized protein</fullName>
    </submittedName>
</protein>
<proteinExistence type="predicted"/>
<name>A0A9P1D1I1_9DINO</name>
<evidence type="ECO:0000313" key="2">
    <source>
        <dbReference type="EMBL" id="CAL4788976.1"/>
    </source>
</evidence>
<dbReference type="EMBL" id="CAMXCT030002979">
    <property type="protein sequence ID" value="CAL4788976.1"/>
    <property type="molecule type" value="Genomic_DNA"/>
</dbReference>
<reference evidence="1" key="1">
    <citation type="submission" date="2022-10" db="EMBL/GenBank/DDBJ databases">
        <authorList>
            <person name="Chen Y."/>
            <person name="Dougan E. K."/>
            <person name="Chan C."/>
            <person name="Rhodes N."/>
            <person name="Thang M."/>
        </authorList>
    </citation>
    <scope>NUCLEOTIDE SEQUENCE</scope>
</reference>
<accession>A0A9P1D1I1</accession>
<sequence length="232" mass="26120">MPAMQAESVPLTGVEADYVAPAARDTYFENEPNLIAPFDFDYDKIIDFTTTLRFAQIMFLPPCWCSVFCCSPCFLKKNVEWDTRSQHLALTIDGIRYVKEKRKMCWGLHCCDQGRESKTVPYDKITDCDVQEPAGTACCCCIPNVLSKVHVDTASSGVGEGGKLRHELEFYGLMDAHAFKHSVWAMKRRVAPSGAQVPMGGLAPPNQQDMQTTLLTEIRDELRLLNQKMEKK</sequence>
<comment type="caution">
    <text evidence="1">The sequence shown here is derived from an EMBL/GenBank/DDBJ whole genome shotgun (WGS) entry which is preliminary data.</text>
</comment>
<dbReference type="EMBL" id="CAMXCT010002979">
    <property type="protein sequence ID" value="CAI4001664.1"/>
    <property type="molecule type" value="Genomic_DNA"/>
</dbReference>
<dbReference type="AlphaFoldDB" id="A0A9P1D1I1"/>